<evidence type="ECO:0000313" key="2">
    <source>
        <dbReference type="Proteomes" id="UP001218218"/>
    </source>
</evidence>
<sequence length="152" mass="17633">VKIFRCVYITFQSKDDWTECEDILRCNPNWYNSGPRYDCVLFNQDEPGLACARLRSLIRCKLPPGRIVDLAIVQAMRKNSWRPRTTWDGCLVFDEQKDFSFLLMDYVIRGALLVPVCPGPPSRPHSRLHFFVDVVDGDMFLRALNATTHVCY</sequence>
<protein>
    <submittedName>
        <fullName evidence="1">Uncharacterized protein</fullName>
    </submittedName>
</protein>
<keyword evidence="2" id="KW-1185">Reference proteome</keyword>
<dbReference type="EMBL" id="JARIHO010000003">
    <property type="protein sequence ID" value="KAJ7364281.1"/>
    <property type="molecule type" value="Genomic_DNA"/>
</dbReference>
<feature type="non-terminal residue" evidence="1">
    <location>
        <position position="1"/>
    </location>
</feature>
<accession>A0AAD7F1I4</accession>
<evidence type="ECO:0000313" key="1">
    <source>
        <dbReference type="EMBL" id="KAJ7364281.1"/>
    </source>
</evidence>
<proteinExistence type="predicted"/>
<organism evidence="1 2">
    <name type="scientific">Mycena albidolilacea</name>
    <dbReference type="NCBI Taxonomy" id="1033008"/>
    <lineage>
        <taxon>Eukaryota</taxon>
        <taxon>Fungi</taxon>
        <taxon>Dikarya</taxon>
        <taxon>Basidiomycota</taxon>
        <taxon>Agaricomycotina</taxon>
        <taxon>Agaricomycetes</taxon>
        <taxon>Agaricomycetidae</taxon>
        <taxon>Agaricales</taxon>
        <taxon>Marasmiineae</taxon>
        <taxon>Mycenaceae</taxon>
        <taxon>Mycena</taxon>
    </lineage>
</organism>
<dbReference type="Proteomes" id="UP001218218">
    <property type="component" value="Unassembled WGS sequence"/>
</dbReference>
<reference evidence="1" key="1">
    <citation type="submission" date="2023-03" db="EMBL/GenBank/DDBJ databases">
        <title>Massive genome expansion in bonnet fungi (Mycena s.s.) driven by repeated elements and novel gene families across ecological guilds.</title>
        <authorList>
            <consortium name="Lawrence Berkeley National Laboratory"/>
            <person name="Harder C.B."/>
            <person name="Miyauchi S."/>
            <person name="Viragh M."/>
            <person name="Kuo A."/>
            <person name="Thoen E."/>
            <person name="Andreopoulos B."/>
            <person name="Lu D."/>
            <person name="Skrede I."/>
            <person name="Drula E."/>
            <person name="Henrissat B."/>
            <person name="Morin E."/>
            <person name="Kohler A."/>
            <person name="Barry K."/>
            <person name="LaButti K."/>
            <person name="Morin E."/>
            <person name="Salamov A."/>
            <person name="Lipzen A."/>
            <person name="Mereny Z."/>
            <person name="Hegedus B."/>
            <person name="Baldrian P."/>
            <person name="Stursova M."/>
            <person name="Weitz H."/>
            <person name="Taylor A."/>
            <person name="Grigoriev I.V."/>
            <person name="Nagy L.G."/>
            <person name="Martin F."/>
            <person name="Kauserud H."/>
        </authorList>
    </citation>
    <scope>NUCLEOTIDE SEQUENCE</scope>
    <source>
        <strain evidence="1">CBHHK002</strain>
    </source>
</reference>
<dbReference type="AlphaFoldDB" id="A0AAD7F1I4"/>
<name>A0AAD7F1I4_9AGAR</name>
<gene>
    <name evidence="1" type="ORF">DFH08DRAFT_681112</name>
</gene>
<comment type="caution">
    <text evidence="1">The sequence shown here is derived from an EMBL/GenBank/DDBJ whole genome shotgun (WGS) entry which is preliminary data.</text>
</comment>